<protein>
    <submittedName>
        <fullName evidence="3">Uncharacterized protein LOC104248990</fullName>
    </submittedName>
</protein>
<dbReference type="GO" id="GO:0003676">
    <property type="term" value="F:nucleic acid binding"/>
    <property type="evidence" value="ECO:0007669"/>
    <property type="project" value="InterPro"/>
</dbReference>
<dbReference type="Gene3D" id="3.30.70.270">
    <property type="match status" value="1"/>
</dbReference>
<dbReference type="Proteomes" id="UP000189701">
    <property type="component" value="Unplaced"/>
</dbReference>
<dbReference type="Pfam" id="PF17919">
    <property type="entry name" value="RT_RNaseH_2"/>
    <property type="match status" value="1"/>
</dbReference>
<dbReference type="PANTHER" id="PTHR48475">
    <property type="entry name" value="RIBONUCLEASE H"/>
    <property type="match status" value="1"/>
</dbReference>
<accession>A0A1U7YWV2</accession>
<proteinExistence type="predicted"/>
<dbReference type="SUPFAM" id="SSF53098">
    <property type="entry name" value="Ribonuclease H-like"/>
    <property type="match status" value="1"/>
</dbReference>
<gene>
    <name evidence="3" type="primary">LOC104248990</name>
</gene>
<dbReference type="InterPro" id="IPR041577">
    <property type="entry name" value="RT_RNaseH_2"/>
</dbReference>
<sequence>MSRFLHADQQEKQIEWTPECQQALRDLKRYLSSPPLLSKPKEGETLLVYLTVSEIVVSVVLVREDEVLKWYWRDIIGPELNKTPKPLCKNAISADATHRWYINQQTITFSSVSMAIHEVGNEYRQTTTAGPREGAKISNFLEHLKIKRITSSPYHLSAKARRNRQNKVIIQNLKKRLEATKGKWPEELPGVLWAYQTTAKSSIGETPFSLMYGAEALIPMEVGEPTLRYFQASEETNNEAMSVSLELLDERRDLAHIIMAVQK</sequence>
<dbReference type="InterPro" id="IPR012337">
    <property type="entry name" value="RNaseH-like_sf"/>
</dbReference>
<dbReference type="eggNOG" id="KOG0017">
    <property type="taxonomic scope" value="Eukaryota"/>
</dbReference>
<reference evidence="2" key="1">
    <citation type="journal article" date="2013" name="Genome Biol.">
        <title>Reference genomes and transcriptomes of Nicotiana sylvestris and Nicotiana tomentosiformis.</title>
        <authorList>
            <person name="Sierro N."/>
            <person name="Battey J.N."/>
            <person name="Ouadi S."/>
            <person name="Bovet L."/>
            <person name="Goepfert S."/>
            <person name="Bakaher N."/>
            <person name="Peitsch M.C."/>
            <person name="Ivanov N.V."/>
        </authorList>
    </citation>
    <scope>NUCLEOTIDE SEQUENCE [LARGE SCALE GENOMIC DNA]</scope>
</reference>
<dbReference type="InterPro" id="IPR043128">
    <property type="entry name" value="Rev_trsase/Diguanyl_cyclase"/>
</dbReference>
<evidence type="ECO:0000259" key="1">
    <source>
        <dbReference type="Pfam" id="PF17919"/>
    </source>
</evidence>
<dbReference type="STRING" id="4096.A0A1U7YWV2"/>
<keyword evidence="2" id="KW-1185">Reference proteome</keyword>
<dbReference type="RefSeq" id="XP_009803654.1">
    <property type="nucleotide sequence ID" value="XM_009805352.1"/>
</dbReference>
<dbReference type="Gene3D" id="3.30.420.10">
    <property type="entry name" value="Ribonuclease H-like superfamily/Ribonuclease H"/>
    <property type="match status" value="1"/>
</dbReference>
<feature type="domain" description="Reverse transcriptase/retrotransposon-derived protein RNase H-like" evidence="1">
    <location>
        <begin position="16"/>
        <end position="69"/>
    </location>
</feature>
<reference evidence="3" key="2">
    <citation type="submission" date="2025-08" db="UniProtKB">
        <authorList>
            <consortium name="RefSeq"/>
        </authorList>
    </citation>
    <scope>IDENTIFICATION</scope>
    <source>
        <tissue evidence="3">Leaf</tissue>
    </source>
</reference>
<organism evidence="2 3">
    <name type="scientific">Nicotiana sylvestris</name>
    <name type="common">Wood tobacco</name>
    <name type="synonym">South American tobacco</name>
    <dbReference type="NCBI Taxonomy" id="4096"/>
    <lineage>
        <taxon>Eukaryota</taxon>
        <taxon>Viridiplantae</taxon>
        <taxon>Streptophyta</taxon>
        <taxon>Embryophyta</taxon>
        <taxon>Tracheophyta</taxon>
        <taxon>Spermatophyta</taxon>
        <taxon>Magnoliopsida</taxon>
        <taxon>eudicotyledons</taxon>
        <taxon>Gunneridae</taxon>
        <taxon>Pentapetalae</taxon>
        <taxon>asterids</taxon>
        <taxon>lamiids</taxon>
        <taxon>Solanales</taxon>
        <taxon>Solanaceae</taxon>
        <taxon>Nicotianoideae</taxon>
        <taxon>Nicotianeae</taxon>
        <taxon>Nicotiana</taxon>
    </lineage>
</organism>
<evidence type="ECO:0000313" key="3">
    <source>
        <dbReference type="RefSeq" id="XP_009803654.1"/>
    </source>
</evidence>
<dbReference type="PANTHER" id="PTHR48475:SF2">
    <property type="entry name" value="RIBONUCLEASE H"/>
    <property type="match status" value="1"/>
</dbReference>
<dbReference type="InterPro" id="IPR036397">
    <property type="entry name" value="RNaseH_sf"/>
</dbReference>
<dbReference type="SUPFAM" id="SSF56672">
    <property type="entry name" value="DNA/RNA polymerases"/>
    <property type="match status" value="1"/>
</dbReference>
<evidence type="ECO:0000313" key="2">
    <source>
        <dbReference type="Proteomes" id="UP000189701"/>
    </source>
</evidence>
<name>A0A1U7YWV2_NICSY</name>
<dbReference type="AlphaFoldDB" id="A0A1U7YWV2"/>
<dbReference type="InterPro" id="IPR043502">
    <property type="entry name" value="DNA/RNA_pol_sf"/>
</dbReference>